<organism evidence="1 2">
    <name type="scientific">Spirosoma endophyticum</name>
    <dbReference type="NCBI Taxonomy" id="662367"/>
    <lineage>
        <taxon>Bacteria</taxon>
        <taxon>Pseudomonadati</taxon>
        <taxon>Bacteroidota</taxon>
        <taxon>Cytophagia</taxon>
        <taxon>Cytophagales</taxon>
        <taxon>Cytophagaceae</taxon>
        <taxon>Spirosoma</taxon>
    </lineage>
</organism>
<dbReference type="AlphaFoldDB" id="A0A1I2HTY6"/>
<dbReference type="EMBL" id="FOLQ01000048">
    <property type="protein sequence ID" value="SFF32810.1"/>
    <property type="molecule type" value="Genomic_DNA"/>
</dbReference>
<sequence>MQTQDIKPDLIGQIETFLTFTADTDNDTIVAQYTIINSLIDQIALEDHPTVNSFEKSLNEDRNDDYRYFLDLNTLSPQPIVRKAHALDGLQERFRRLLKQLTP</sequence>
<evidence type="ECO:0000313" key="2">
    <source>
        <dbReference type="Proteomes" id="UP000198598"/>
    </source>
</evidence>
<evidence type="ECO:0000313" key="1">
    <source>
        <dbReference type="EMBL" id="SFF32810.1"/>
    </source>
</evidence>
<protein>
    <submittedName>
        <fullName evidence="1">Uncharacterized protein</fullName>
    </submittedName>
</protein>
<name>A0A1I2HTY6_9BACT</name>
<keyword evidence="2" id="KW-1185">Reference proteome</keyword>
<gene>
    <name evidence="1" type="ORF">SAMN05216167_14813</name>
</gene>
<dbReference type="RefSeq" id="WP_093835129.1">
    <property type="nucleotide sequence ID" value="NZ_FOLQ01000048.1"/>
</dbReference>
<dbReference type="Proteomes" id="UP000198598">
    <property type="component" value="Unassembled WGS sequence"/>
</dbReference>
<accession>A0A1I2HTY6</accession>
<reference evidence="1 2" key="1">
    <citation type="submission" date="2016-10" db="EMBL/GenBank/DDBJ databases">
        <authorList>
            <person name="de Groot N.N."/>
        </authorList>
    </citation>
    <scope>NUCLEOTIDE SEQUENCE [LARGE SCALE GENOMIC DNA]</scope>
    <source>
        <strain evidence="1 2">DSM 26130</strain>
    </source>
</reference>
<proteinExistence type="predicted"/>
<dbReference type="OrthoDB" id="969433at2"/>